<dbReference type="EMBL" id="GL438537">
    <property type="protein sequence ID" value="EFN68846.1"/>
    <property type="molecule type" value="Genomic_DNA"/>
</dbReference>
<sequence>GPQAATNHQTFAPVMYPCPAPSLYMPQQYQYSPIPTNGLMGEAIPPAFLPNPQQMPTYVLLDAIQY</sequence>
<evidence type="ECO:0000313" key="2">
    <source>
        <dbReference type="Proteomes" id="UP000000311"/>
    </source>
</evidence>
<proteinExistence type="predicted"/>
<protein>
    <submittedName>
        <fullName evidence="1">Uncharacterized protein</fullName>
    </submittedName>
</protein>
<dbReference type="Proteomes" id="UP000000311">
    <property type="component" value="Unassembled WGS sequence"/>
</dbReference>
<accession>E2ACJ3</accession>
<gene>
    <name evidence="1" type="ORF">EAG_13612</name>
</gene>
<feature type="non-terminal residue" evidence="1">
    <location>
        <position position="1"/>
    </location>
</feature>
<reference evidence="1 2" key="1">
    <citation type="journal article" date="2010" name="Science">
        <title>Genomic comparison of the ants Camponotus floridanus and Harpegnathos saltator.</title>
        <authorList>
            <person name="Bonasio R."/>
            <person name="Zhang G."/>
            <person name="Ye C."/>
            <person name="Mutti N.S."/>
            <person name="Fang X."/>
            <person name="Qin N."/>
            <person name="Donahue G."/>
            <person name="Yang P."/>
            <person name="Li Q."/>
            <person name="Li C."/>
            <person name="Zhang P."/>
            <person name="Huang Z."/>
            <person name="Berger S.L."/>
            <person name="Reinberg D."/>
            <person name="Wang J."/>
            <person name="Liebig J."/>
        </authorList>
    </citation>
    <scope>NUCLEOTIDE SEQUENCE [LARGE SCALE GENOMIC DNA]</scope>
    <source>
        <strain evidence="2">C129</strain>
    </source>
</reference>
<name>E2ACJ3_CAMFO</name>
<dbReference type="InParanoid" id="E2ACJ3"/>
<organism evidence="2">
    <name type="scientific">Camponotus floridanus</name>
    <name type="common">Florida carpenter ant</name>
    <dbReference type="NCBI Taxonomy" id="104421"/>
    <lineage>
        <taxon>Eukaryota</taxon>
        <taxon>Metazoa</taxon>
        <taxon>Ecdysozoa</taxon>
        <taxon>Arthropoda</taxon>
        <taxon>Hexapoda</taxon>
        <taxon>Insecta</taxon>
        <taxon>Pterygota</taxon>
        <taxon>Neoptera</taxon>
        <taxon>Endopterygota</taxon>
        <taxon>Hymenoptera</taxon>
        <taxon>Apocrita</taxon>
        <taxon>Aculeata</taxon>
        <taxon>Formicoidea</taxon>
        <taxon>Formicidae</taxon>
        <taxon>Formicinae</taxon>
        <taxon>Camponotus</taxon>
    </lineage>
</organism>
<keyword evidence="2" id="KW-1185">Reference proteome</keyword>
<dbReference type="STRING" id="104421.E2ACJ3"/>
<dbReference type="AlphaFoldDB" id="E2ACJ3"/>
<evidence type="ECO:0000313" key="1">
    <source>
        <dbReference type="EMBL" id="EFN68846.1"/>
    </source>
</evidence>